<sequence>MSQSFFRNASWFHKGTKEYTRGGYEKASRAFIEGDLGGDLTGRGYMITGSNSGIGYCVALNIARSGGTVHMVCRNEQRGVDAREKIKKETGNENVFLYVCDLSRTRDVLRFCSEFIGTGTPLDVLVNNAGCCVNTRTMTDENFEINFATNTLAVYIMTTLFVPILERSIDPRVVTVCSAGMYTMKMIPNDLNSTKGKFDSVFVYAQNKRQQLVIMRYWSQMYESIHFSTMHPGWADTTIVQKGLPTFHWWMRNKLRTPQQGADTAHWLCVTPRIREFPSGRFFQDRVVIPEHLSTGTHSTIEEEDMLMRQLQEILQRFIPTQKGATPLLSGTGVVNPAPVEAPHPDKATPEEAPPPDKATPEEIPPPDKATPEETPPLDKATPEETPPEETPPPDKATPEEIPPPDKATPEETPPLDKATPEEIPPPDKATPEEIPPSAEPTPAERKDETQ</sequence>
<evidence type="ECO:0000256" key="1">
    <source>
        <dbReference type="SAM" id="MobiDB-lite"/>
    </source>
</evidence>
<organism evidence="2 3">
    <name type="scientific">Oopsacas minuta</name>
    <dbReference type="NCBI Taxonomy" id="111878"/>
    <lineage>
        <taxon>Eukaryota</taxon>
        <taxon>Metazoa</taxon>
        <taxon>Porifera</taxon>
        <taxon>Hexactinellida</taxon>
        <taxon>Hexasterophora</taxon>
        <taxon>Lyssacinosida</taxon>
        <taxon>Leucopsacidae</taxon>
        <taxon>Oopsacas</taxon>
    </lineage>
</organism>
<dbReference type="InterPro" id="IPR002347">
    <property type="entry name" value="SDR_fam"/>
</dbReference>
<feature type="compositionally biased region" description="Pro residues" evidence="1">
    <location>
        <begin position="389"/>
        <end position="407"/>
    </location>
</feature>
<dbReference type="PRINTS" id="PR01217">
    <property type="entry name" value="PRICHEXTENSN"/>
</dbReference>
<protein>
    <submittedName>
        <fullName evidence="2">Dehydrogenase/reductase SDR family member 12</fullName>
    </submittedName>
</protein>
<comment type="caution">
    <text evidence="2">The sequence shown here is derived from an EMBL/GenBank/DDBJ whole genome shotgun (WGS) entry which is preliminary data.</text>
</comment>
<dbReference type="SUPFAM" id="SSF51735">
    <property type="entry name" value="NAD(P)-binding Rossmann-fold domains"/>
    <property type="match status" value="1"/>
</dbReference>
<name>A0AAV7K0T5_9METZ</name>
<feature type="region of interest" description="Disordered" evidence="1">
    <location>
        <begin position="329"/>
        <end position="451"/>
    </location>
</feature>
<accession>A0AAV7K0T5</accession>
<dbReference type="Gene3D" id="3.40.50.720">
    <property type="entry name" value="NAD(P)-binding Rossmann-like Domain"/>
    <property type="match status" value="1"/>
</dbReference>
<dbReference type="InterPro" id="IPR052992">
    <property type="entry name" value="SDR_member_12"/>
</dbReference>
<gene>
    <name evidence="2" type="ORF">LOD99_2733</name>
</gene>
<dbReference type="Proteomes" id="UP001165289">
    <property type="component" value="Unassembled WGS sequence"/>
</dbReference>
<evidence type="ECO:0000313" key="3">
    <source>
        <dbReference type="Proteomes" id="UP001165289"/>
    </source>
</evidence>
<dbReference type="PANTHER" id="PTHR44656:SF7">
    <property type="entry name" value="DEHYDROGENASE_REDUCTASE SDR FAMILY MEMBER 12"/>
    <property type="match status" value="1"/>
</dbReference>
<reference evidence="2 3" key="1">
    <citation type="journal article" date="2023" name="BMC Biol.">
        <title>The compact genome of the sponge Oopsacas minuta (Hexactinellida) is lacking key metazoan core genes.</title>
        <authorList>
            <person name="Santini S."/>
            <person name="Schenkelaars Q."/>
            <person name="Jourda C."/>
            <person name="Duchesne M."/>
            <person name="Belahbib H."/>
            <person name="Rocher C."/>
            <person name="Selva M."/>
            <person name="Riesgo A."/>
            <person name="Vervoort M."/>
            <person name="Leys S.P."/>
            <person name="Kodjabachian L."/>
            <person name="Le Bivic A."/>
            <person name="Borchiellini C."/>
            <person name="Claverie J.M."/>
            <person name="Renard E."/>
        </authorList>
    </citation>
    <scope>NUCLEOTIDE SEQUENCE [LARGE SCALE GENOMIC DNA]</scope>
    <source>
        <strain evidence="2">SPO-2</strain>
    </source>
</reference>
<dbReference type="InterPro" id="IPR036291">
    <property type="entry name" value="NAD(P)-bd_dom_sf"/>
</dbReference>
<keyword evidence="3" id="KW-1185">Reference proteome</keyword>
<dbReference type="PANTHER" id="PTHR44656">
    <property type="entry name" value="DEHYDROGENASE/REDUCTASE SDR FAMILY MEMBER 12"/>
    <property type="match status" value="1"/>
</dbReference>
<evidence type="ECO:0000313" key="2">
    <source>
        <dbReference type="EMBL" id="KAI6654854.1"/>
    </source>
</evidence>
<dbReference type="AlphaFoldDB" id="A0AAV7K0T5"/>
<feature type="compositionally biased region" description="Pro residues" evidence="1">
    <location>
        <begin position="423"/>
        <end position="440"/>
    </location>
</feature>
<dbReference type="EMBL" id="JAKMXF010000221">
    <property type="protein sequence ID" value="KAI6654854.1"/>
    <property type="molecule type" value="Genomic_DNA"/>
</dbReference>
<dbReference type="Pfam" id="PF00106">
    <property type="entry name" value="adh_short"/>
    <property type="match status" value="1"/>
</dbReference>
<proteinExistence type="predicted"/>
<feature type="compositionally biased region" description="Pro residues" evidence="1">
    <location>
        <begin position="352"/>
        <end position="369"/>
    </location>
</feature>